<evidence type="ECO:0000256" key="1">
    <source>
        <dbReference type="SAM" id="MobiDB-lite"/>
    </source>
</evidence>
<dbReference type="AlphaFoldDB" id="A0A369TJ50"/>
<reference evidence="3 4" key="1">
    <citation type="submission" date="2018-07" db="EMBL/GenBank/DDBJ databases">
        <title>Thalassococcus profundi sp. nov., a marine bacterium isolated from deep seawater of Okinawa Trough.</title>
        <authorList>
            <person name="Yu M."/>
        </authorList>
    </citation>
    <scope>NUCLEOTIDE SEQUENCE [LARGE SCALE GENOMIC DNA]</scope>
    <source>
        <strain evidence="3 4">WRAS1</strain>
    </source>
</reference>
<sequence>MVPADQIKPVGTGFSIGVHDRITINGKAFRLNRYVGEDVELVPADGIGLAEQFPMSNLSRLSAIGRIKHEVGYYLPADLRPAVGLADVSFRVSDLPDKPRARFFSRYAHVMAVEELGIRNNTTDIEESRDKIEELIKPYFQEVASQQQMLEHERKNRGDRRIERAGRKQRGGKPEVTVTLFSSDTIRKFVAEYRKHGLSALVDNLSYSGNRTSAYRPEVLGLMMELVQASYLTTERKTKKQTVQDVRRGFRKENQRREAENRDKPAAERVELLDIPGRDAILSTIGKLDFLKVLIARWGRDHAIKKLRSVAKGVQVSRPGERVEIDEWRIDLISMIFSAKLDQVFGKDFIEALELNGEKARWWLVLAIDCRTKVILGAKLTRNPTTSAARECLRMVMSDKGQWADDVGALSPWPYAVIPELLVSDNGPAFKADLFSSTCMDLGMSFLRTIGGIPGMRGTVERVFHTAGLDLMPRLRGRTFSNPRERGDYPAAGRACLDASDVAFALVRWIVDIYHNSPHAGLEGLTPREQWDEDISNGNYPLRALPDTRSKRLAFGLRDKRKISKSGIVVMGIKYHHRDLAARLIRSGPTVVDIRWEAEDLGAIEVFLDGEWREIPAVHERFAGVNLHVWLTSRRALRARSAGRKAWDEETVFRAIDEIEALSAHKAAVFGLPDTAISEKEFKRLEASLFSTFDMVDGGSLLDDGEEPGEEILPRECVCALRRVSRLTAPPA</sequence>
<comment type="caution">
    <text evidence="3">The sequence shown here is derived from an EMBL/GenBank/DDBJ whole genome shotgun (WGS) entry which is preliminary data.</text>
</comment>
<feature type="region of interest" description="Disordered" evidence="1">
    <location>
        <begin position="152"/>
        <end position="174"/>
    </location>
</feature>
<dbReference type="PROSITE" id="PS50994">
    <property type="entry name" value="INTEGRASE"/>
    <property type="match status" value="1"/>
</dbReference>
<feature type="compositionally biased region" description="Basic and acidic residues" evidence="1">
    <location>
        <begin position="152"/>
        <end position="166"/>
    </location>
</feature>
<dbReference type="InterPro" id="IPR015378">
    <property type="entry name" value="Transposase-like_Mu_C"/>
</dbReference>
<proteinExistence type="predicted"/>
<dbReference type="InterPro" id="IPR036397">
    <property type="entry name" value="RNaseH_sf"/>
</dbReference>
<dbReference type="GO" id="GO:0003676">
    <property type="term" value="F:nucleic acid binding"/>
    <property type="evidence" value="ECO:0007669"/>
    <property type="project" value="InterPro"/>
</dbReference>
<feature type="domain" description="Integrase catalytic" evidence="2">
    <location>
        <begin position="315"/>
        <end position="535"/>
    </location>
</feature>
<dbReference type="EMBL" id="QPMK01000013">
    <property type="protein sequence ID" value="RDD65270.1"/>
    <property type="molecule type" value="Genomic_DNA"/>
</dbReference>
<organism evidence="3 4">
    <name type="scientific">Thalassococcus profundi</name>
    <dbReference type="NCBI Taxonomy" id="2282382"/>
    <lineage>
        <taxon>Bacteria</taxon>
        <taxon>Pseudomonadati</taxon>
        <taxon>Pseudomonadota</taxon>
        <taxon>Alphaproteobacteria</taxon>
        <taxon>Rhodobacterales</taxon>
        <taxon>Roseobacteraceae</taxon>
        <taxon>Thalassococcus</taxon>
    </lineage>
</organism>
<dbReference type="GO" id="GO:0015074">
    <property type="term" value="P:DNA integration"/>
    <property type="evidence" value="ECO:0007669"/>
    <property type="project" value="InterPro"/>
</dbReference>
<evidence type="ECO:0000313" key="3">
    <source>
        <dbReference type="EMBL" id="RDD65270.1"/>
    </source>
</evidence>
<dbReference type="Proteomes" id="UP000253977">
    <property type="component" value="Unassembled WGS sequence"/>
</dbReference>
<name>A0A369TJ50_9RHOB</name>
<accession>A0A369TJ50</accession>
<dbReference type="SUPFAM" id="SSF53098">
    <property type="entry name" value="Ribonuclease H-like"/>
    <property type="match status" value="1"/>
</dbReference>
<gene>
    <name evidence="3" type="ORF">DU478_15290</name>
</gene>
<dbReference type="Gene3D" id="3.30.420.10">
    <property type="entry name" value="Ribonuclease H-like superfamily/Ribonuclease H"/>
    <property type="match status" value="1"/>
</dbReference>
<evidence type="ECO:0000259" key="2">
    <source>
        <dbReference type="PROSITE" id="PS50994"/>
    </source>
</evidence>
<dbReference type="Pfam" id="PF09299">
    <property type="entry name" value="Mu-transpos_C"/>
    <property type="match status" value="1"/>
</dbReference>
<protein>
    <submittedName>
        <fullName evidence="3">Transposase</fullName>
    </submittedName>
</protein>
<dbReference type="InterPro" id="IPR012337">
    <property type="entry name" value="RNaseH-like_sf"/>
</dbReference>
<keyword evidence="4" id="KW-1185">Reference proteome</keyword>
<evidence type="ECO:0000313" key="4">
    <source>
        <dbReference type="Proteomes" id="UP000253977"/>
    </source>
</evidence>
<dbReference type="InterPro" id="IPR001584">
    <property type="entry name" value="Integrase_cat-core"/>
</dbReference>